<dbReference type="Proteomes" id="UP000279833">
    <property type="component" value="Unassembled WGS sequence"/>
</dbReference>
<organism evidence="5">
    <name type="scientific">Schistosoma curassoni</name>
    <dbReference type="NCBI Taxonomy" id="6186"/>
    <lineage>
        <taxon>Eukaryota</taxon>
        <taxon>Metazoa</taxon>
        <taxon>Spiralia</taxon>
        <taxon>Lophotrochozoa</taxon>
        <taxon>Platyhelminthes</taxon>
        <taxon>Trematoda</taxon>
        <taxon>Digenea</taxon>
        <taxon>Strigeidida</taxon>
        <taxon>Schistosomatoidea</taxon>
        <taxon>Schistosomatidae</taxon>
        <taxon>Schistosoma</taxon>
    </lineage>
</organism>
<dbReference type="InterPro" id="IPR013783">
    <property type="entry name" value="Ig-like_fold"/>
</dbReference>
<evidence type="ECO:0000259" key="2">
    <source>
        <dbReference type="PROSITE" id="PS50853"/>
    </source>
</evidence>
<sequence length="43" mass="4846">MQKPTVEDTSDDSVTLAWEPPRKGPVTGYIVEKRAKGDKNWSK</sequence>
<evidence type="ECO:0000313" key="3">
    <source>
        <dbReference type="EMBL" id="VDP06904.1"/>
    </source>
</evidence>
<keyword evidence="4" id="KW-1185">Reference proteome</keyword>
<dbReference type="Pfam" id="PF00041">
    <property type="entry name" value="fn3"/>
    <property type="match status" value="1"/>
</dbReference>
<protein>
    <submittedName>
        <fullName evidence="5">Fibronectin type-III domain-containing protein</fullName>
    </submittedName>
</protein>
<dbReference type="EMBL" id="UZAK01016530">
    <property type="protein sequence ID" value="VDP06904.1"/>
    <property type="molecule type" value="Genomic_DNA"/>
</dbReference>
<dbReference type="SUPFAM" id="SSF49265">
    <property type="entry name" value="Fibronectin type III"/>
    <property type="match status" value="1"/>
</dbReference>
<feature type="region of interest" description="Disordered" evidence="1">
    <location>
        <begin position="1"/>
        <end position="25"/>
    </location>
</feature>
<proteinExistence type="predicted"/>
<feature type="domain" description="Fibronectin type-III" evidence="2">
    <location>
        <begin position="1"/>
        <end position="43"/>
    </location>
</feature>
<reference evidence="5" key="1">
    <citation type="submission" date="2016-06" db="UniProtKB">
        <authorList>
            <consortium name="WormBaseParasite"/>
        </authorList>
    </citation>
    <scope>IDENTIFICATION</scope>
</reference>
<dbReference type="CDD" id="cd00063">
    <property type="entry name" value="FN3"/>
    <property type="match status" value="1"/>
</dbReference>
<dbReference type="PROSITE" id="PS50853">
    <property type="entry name" value="FN3"/>
    <property type="match status" value="1"/>
</dbReference>
<gene>
    <name evidence="3" type="ORF">SCUD_LOCUS6731</name>
</gene>
<dbReference type="InterPro" id="IPR003961">
    <property type="entry name" value="FN3_dom"/>
</dbReference>
<dbReference type="Gene3D" id="2.60.40.10">
    <property type="entry name" value="Immunoglobulins"/>
    <property type="match status" value="1"/>
</dbReference>
<accession>A0A183JVI5</accession>
<dbReference type="InterPro" id="IPR036116">
    <property type="entry name" value="FN3_sf"/>
</dbReference>
<dbReference type="AlphaFoldDB" id="A0A183JVI5"/>
<evidence type="ECO:0000313" key="5">
    <source>
        <dbReference type="WBParaSite" id="SCUD_0000673001-mRNA-1"/>
    </source>
</evidence>
<evidence type="ECO:0000256" key="1">
    <source>
        <dbReference type="SAM" id="MobiDB-lite"/>
    </source>
</evidence>
<dbReference type="WBParaSite" id="SCUD_0000673001-mRNA-1">
    <property type="protein sequence ID" value="SCUD_0000673001-mRNA-1"/>
    <property type="gene ID" value="SCUD_0000673001"/>
</dbReference>
<reference evidence="3 4" key="2">
    <citation type="submission" date="2018-11" db="EMBL/GenBank/DDBJ databases">
        <authorList>
            <consortium name="Pathogen Informatics"/>
        </authorList>
    </citation>
    <scope>NUCLEOTIDE SEQUENCE [LARGE SCALE GENOMIC DNA]</scope>
    <source>
        <strain evidence="3">Dakar</strain>
        <strain evidence="4">Dakar, Senegal</strain>
    </source>
</reference>
<dbReference type="STRING" id="6186.A0A183JVI5"/>
<evidence type="ECO:0000313" key="4">
    <source>
        <dbReference type="Proteomes" id="UP000279833"/>
    </source>
</evidence>
<name>A0A183JVI5_9TREM</name>